<evidence type="ECO:0000256" key="3">
    <source>
        <dbReference type="ARBA" id="ARBA00022676"/>
    </source>
</evidence>
<dbReference type="CDD" id="cd02522">
    <property type="entry name" value="GT_2_like_a"/>
    <property type="match status" value="1"/>
</dbReference>
<evidence type="ECO:0000313" key="7">
    <source>
        <dbReference type="EMBL" id="TDT38626.1"/>
    </source>
</evidence>
<dbReference type="EMBL" id="SOAX01000006">
    <property type="protein sequence ID" value="TDT38626.1"/>
    <property type="molecule type" value="Genomic_DNA"/>
</dbReference>
<accession>A0A4R7JM84</accession>
<comment type="caution">
    <text evidence="7">The sequence shown here is derived from an EMBL/GenBank/DDBJ whole genome shotgun (WGS) entry which is preliminary data.</text>
</comment>
<protein>
    <submittedName>
        <fullName evidence="7">RSAM/selenodomain-associated transferase 2</fullName>
    </submittedName>
</protein>
<comment type="subcellular location">
    <subcellularLocation>
        <location evidence="1">Cell membrane</location>
    </subcellularLocation>
</comment>
<dbReference type="GO" id="GO:0016757">
    <property type="term" value="F:glycosyltransferase activity"/>
    <property type="evidence" value="ECO:0007669"/>
    <property type="project" value="UniProtKB-KW"/>
</dbReference>
<dbReference type="Gene3D" id="3.90.550.10">
    <property type="entry name" value="Spore Coat Polysaccharide Biosynthesis Protein SpsA, Chain A"/>
    <property type="match status" value="1"/>
</dbReference>
<reference evidence="7 8" key="1">
    <citation type="submission" date="2019-03" db="EMBL/GenBank/DDBJ databases">
        <title>Genomic Encyclopedia of Type Strains, Phase IV (KMG-IV): sequencing the most valuable type-strain genomes for metagenomic binning, comparative biology and taxonomic classification.</title>
        <authorList>
            <person name="Goeker M."/>
        </authorList>
    </citation>
    <scope>NUCLEOTIDE SEQUENCE [LARGE SCALE GENOMIC DNA]</scope>
    <source>
        <strain evidence="7 8">DSM 15505</strain>
    </source>
</reference>
<evidence type="ECO:0000256" key="5">
    <source>
        <dbReference type="ARBA" id="ARBA00023136"/>
    </source>
</evidence>
<sequence length="256" mass="28775">MEARMVASHGPGFKCNCCCGREAGLDSAPMDPMQLSIIMPVLNESASIRRTLEALQALRRGGHEVVLCDGGSTDGTREAAAGLYDQWVAAMPGRAAQMNAGAAQARGNLLLFLHADTLLPEAAPEWLERFWRSNRDWGRFDVRLSGNRGLFRVIGFFMNLRSRLTGICTGDQAQFVRRSLFEGLGGFAPLPLMEDVEFSGRLKQHSRPFCIPSPVVTDSRRWEANGAWRTILLMWRLRWDYWRGVPAEQLRARYYP</sequence>
<gene>
    <name evidence="7" type="ORF">DES49_2610</name>
</gene>
<dbReference type="Proteomes" id="UP000295830">
    <property type="component" value="Unassembled WGS sequence"/>
</dbReference>
<feature type="domain" description="Glycosyltransferase 2-like" evidence="6">
    <location>
        <begin position="36"/>
        <end position="131"/>
    </location>
</feature>
<dbReference type="SUPFAM" id="SSF53448">
    <property type="entry name" value="Nucleotide-diphospho-sugar transferases"/>
    <property type="match status" value="1"/>
</dbReference>
<dbReference type="GO" id="GO:0005886">
    <property type="term" value="C:plasma membrane"/>
    <property type="evidence" value="ECO:0007669"/>
    <property type="project" value="UniProtKB-SubCell"/>
</dbReference>
<dbReference type="NCBIfam" id="TIGR04283">
    <property type="entry name" value="glyco_like_mftF"/>
    <property type="match status" value="1"/>
</dbReference>
<evidence type="ECO:0000256" key="1">
    <source>
        <dbReference type="ARBA" id="ARBA00004236"/>
    </source>
</evidence>
<dbReference type="AlphaFoldDB" id="A0A4R7JM84"/>
<evidence type="ECO:0000256" key="2">
    <source>
        <dbReference type="ARBA" id="ARBA00022475"/>
    </source>
</evidence>
<keyword evidence="8" id="KW-1185">Reference proteome</keyword>
<evidence type="ECO:0000256" key="4">
    <source>
        <dbReference type="ARBA" id="ARBA00022679"/>
    </source>
</evidence>
<dbReference type="PANTHER" id="PTHR43646:SF2">
    <property type="entry name" value="GLYCOSYLTRANSFERASE 2-LIKE DOMAIN-CONTAINING PROTEIN"/>
    <property type="match status" value="1"/>
</dbReference>
<dbReference type="Pfam" id="PF00535">
    <property type="entry name" value="Glycos_transf_2"/>
    <property type="match status" value="1"/>
</dbReference>
<keyword evidence="2" id="KW-1003">Cell membrane</keyword>
<evidence type="ECO:0000313" key="8">
    <source>
        <dbReference type="Proteomes" id="UP000295830"/>
    </source>
</evidence>
<keyword evidence="5" id="KW-0472">Membrane</keyword>
<keyword evidence="3" id="KW-0328">Glycosyltransferase</keyword>
<evidence type="ECO:0000259" key="6">
    <source>
        <dbReference type="Pfam" id="PF00535"/>
    </source>
</evidence>
<dbReference type="InterPro" id="IPR026461">
    <property type="entry name" value="Trfase_2_rSAM/seldom_assoc"/>
</dbReference>
<keyword evidence="4 7" id="KW-0808">Transferase</keyword>
<dbReference type="PANTHER" id="PTHR43646">
    <property type="entry name" value="GLYCOSYLTRANSFERASE"/>
    <property type="match status" value="1"/>
</dbReference>
<name>A0A4R7JM84_9GAMM</name>
<dbReference type="InterPro" id="IPR001173">
    <property type="entry name" value="Glyco_trans_2-like"/>
</dbReference>
<proteinExistence type="predicted"/>
<dbReference type="OrthoDB" id="5291101at2"/>
<dbReference type="InterPro" id="IPR029044">
    <property type="entry name" value="Nucleotide-diphossugar_trans"/>
</dbReference>
<organism evidence="7 8">
    <name type="scientific">Halospina denitrificans</name>
    <dbReference type="NCBI Taxonomy" id="332522"/>
    <lineage>
        <taxon>Bacteria</taxon>
        <taxon>Pseudomonadati</taxon>
        <taxon>Pseudomonadota</taxon>
        <taxon>Gammaproteobacteria</taxon>
        <taxon>Halospina</taxon>
    </lineage>
</organism>